<name>A0A8S5REI1_9VIRU</name>
<organism evidence="1">
    <name type="scientific">virus sp. ctkyY8</name>
    <dbReference type="NCBI Taxonomy" id="2827995"/>
    <lineage>
        <taxon>Viruses</taxon>
    </lineage>
</organism>
<reference evidence="1" key="1">
    <citation type="journal article" date="2021" name="Proc. Natl. Acad. Sci. U.S.A.">
        <title>A Catalog of Tens of Thousands of Viruses from Human Metagenomes Reveals Hidden Associations with Chronic Diseases.</title>
        <authorList>
            <person name="Tisza M.J."/>
            <person name="Buck C.B."/>
        </authorList>
    </citation>
    <scope>NUCLEOTIDE SEQUENCE</scope>
    <source>
        <strain evidence="1">CtkyY8</strain>
    </source>
</reference>
<dbReference type="EMBL" id="BK059095">
    <property type="protein sequence ID" value="DAE29563.1"/>
    <property type="molecule type" value="Genomic_DNA"/>
</dbReference>
<accession>A0A8S5REI1</accession>
<proteinExistence type="predicted"/>
<sequence>MRDNAFENKNIVSFWDFFPSSMSIIRNREISTN</sequence>
<evidence type="ECO:0000313" key="1">
    <source>
        <dbReference type="EMBL" id="DAE29563.1"/>
    </source>
</evidence>
<protein>
    <submittedName>
        <fullName evidence="1">Uncharacterized protein</fullName>
    </submittedName>
</protein>